<evidence type="ECO:0000313" key="4">
    <source>
        <dbReference type="Proteomes" id="UP001190452"/>
    </source>
</evidence>
<evidence type="ECO:0000313" key="1">
    <source>
        <dbReference type="EMBL" id="CAJ0687386.1"/>
    </source>
</evidence>
<comment type="caution">
    <text evidence="1">The sequence shown here is derived from an EMBL/GenBank/DDBJ whole genome shotgun (WGS) entry which is preliminary data.</text>
</comment>
<dbReference type="EMBL" id="CATVXE010000013">
    <property type="protein sequence ID" value="CAJ0687386.1"/>
    <property type="molecule type" value="Genomic_DNA"/>
</dbReference>
<sequence>MSASRTPYRPATDGPLLRADELPAFAAHPILIGAYQLWFTCDDEAEPDSVTVYIDLGEPLSVNIDEVLHVILGLCLGLPASSRGTVAQQPRTGTLVYRFAYLLHDDPTGARLIEGMAGLAAAATALSKWPVH</sequence>
<proteinExistence type="predicted"/>
<dbReference type="AlphaFoldDB" id="A0AAD2AW55"/>
<reference evidence="1 4" key="1">
    <citation type="submission" date="2023-07" db="EMBL/GenBank/DDBJ databases">
        <authorList>
            <person name="Peeters C."/>
        </authorList>
    </citation>
    <scope>NUCLEOTIDE SEQUENCE</scope>
    <source>
        <strain evidence="2 4">R-77569</strain>
        <strain evidence="1">R-77591</strain>
    </source>
</reference>
<protein>
    <submittedName>
        <fullName evidence="1">Uncharacterized protein</fullName>
    </submittedName>
</protein>
<dbReference type="Proteomes" id="UP001190002">
    <property type="component" value="Unassembled WGS sequence"/>
</dbReference>
<dbReference type="EMBL" id="CAUDKV010000018">
    <property type="protein sequence ID" value="CAJ0886603.1"/>
    <property type="molecule type" value="Genomic_DNA"/>
</dbReference>
<keyword evidence="4" id="KW-1185">Reference proteome</keyword>
<evidence type="ECO:0000313" key="2">
    <source>
        <dbReference type="EMBL" id="CAJ0886603.1"/>
    </source>
</evidence>
<accession>A0AAD2AW55</accession>
<name>A0AAD2AW55_9RALS</name>
<dbReference type="Proteomes" id="UP001190452">
    <property type="component" value="Unassembled WGS sequence"/>
</dbReference>
<evidence type="ECO:0000313" key="3">
    <source>
        <dbReference type="Proteomes" id="UP001190002"/>
    </source>
</evidence>
<organism evidence="1 3">
    <name type="scientific">Ralstonia mannitolilytica</name>
    <dbReference type="NCBI Taxonomy" id="105219"/>
    <lineage>
        <taxon>Bacteria</taxon>
        <taxon>Pseudomonadati</taxon>
        <taxon>Pseudomonadota</taxon>
        <taxon>Betaproteobacteria</taxon>
        <taxon>Burkholderiales</taxon>
        <taxon>Burkholderiaceae</taxon>
        <taxon>Ralstonia</taxon>
    </lineage>
</organism>
<dbReference type="RefSeq" id="WP_104565146.1">
    <property type="nucleotide sequence ID" value="NZ_CATVXE010000013.1"/>
</dbReference>
<gene>
    <name evidence="2" type="ORF">R77569_03733</name>
    <name evidence="1" type="ORF">R77591_03073</name>
</gene>